<dbReference type="Pfam" id="PF01012">
    <property type="entry name" value="ETF"/>
    <property type="match status" value="1"/>
</dbReference>
<dbReference type="SUPFAM" id="SSF52402">
    <property type="entry name" value="Adenine nucleotide alpha hydrolases-like"/>
    <property type="match status" value="1"/>
</dbReference>
<dbReference type="InterPro" id="IPR033947">
    <property type="entry name" value="ETF_alpha_N"/>
</dbReference>
<dbReference type="GO" id="GO:0033539">
    <property type="term" value="P:fatty acid beta-oxidation using acyl-CoA dehydrogenase"/>
    <property type="evidence" value="ECO:0007669"/>
    <property type="project" value="TreeGrafter"/>
</dbReference>
<feature type="binding site" evidence="3">
    <location>
        <begin position="273"/>
        <end position="280"/>
    </location>
    <ligand>
        <name>FAD</name>
        <dbReference type="ChEBI" id="CHEBI:57692"/>
    </ligand>
</feature>
<keyword evidence="3" id="KW-0285">Flavoprotein</keyword>
<evidence type="ECO:0000256" key="2">
    <source>
        <dbReference type="ARBA" id="ARBA00022982"/>
    </source>
</evidence>
<dbReference type="Gene3D" id="3.40.50.620">
    <property type="entry name" value="HUPs"/>
    <property type="match status" value="1"/>
</dbReference>
<feature type="binding site" evidence="3">
    <location>
        <position position="217"/>
    </location>
    <ligand>
        <name>FAD</name>
        <dbReference type="ChEBI" id="CHEBI:57692"/>
    </ligand>
</feature>
<sequence>MSKMGDIFVIVEHRKGEIRSITFEMLYKAGEICKALNHKLTAVLLAGKGQPFASDISKWADTVLVFEDDRFMDFDSDTYKEVINRLILQQSPFITLIGHTSWGMDLAPALSVRAGYPVATDCVDIIVEGGRPKAIRQTYGGKAFSRVSFRESPGYLITVRPGAFIPPDGAADRQANVVMMDIPSDLGPAKRDFVEFVDTAAGEVDISQAEFLVSIGRGVGEKENIDAIKDLADKMGGTLSCSRPIVDMNWLPKYHQVGTSGKSVRPKIYLALGISGAFQHVAGISGAQTVIAVNKDKKAPIFRVADYGVVDDLFSIADALKEKIKG</sequence>
<keyword evidence="2" id="KW-0249">Electron transport</keyword>
<dbReference type="SUPFAM" id="SSF52467">
    <property type="entry name" value="DHS-like NAD/FAD-binding domain"/>
    <property type="match status" value="1"/>
</dbReference>
<dbReference type="PIRSF" id="PIRSF000089">
    <property type="entry name" value="Electra_flavoP_a"/>
    <property type="match status" value="1"/>
</dbReference>
<feature type="binding site" evidence="3">
    <location>
        <begin position="256"/>
        <end position="260"/>
    </location>
    <ligand>
        <name>FAD</name>
        <dbReference type="ChEBI" id="CHEBI:57692"/>
    </ligand>
</feature>
<name>A0A445MTR6_9BACT</name>
<dbReference type="EMBL" id="OJIN01000061">
    <property type="protein sequence ID" value="SPD72799.1"/>
    <property type="molecule type" value="Genomic_DNA"/>
</dbReference>
<dbReference type="InterPro" id="IPR029035">
    <property type="entry name" value="DHS-like_NAD/FAD-binding_dom"/>
</dbReference>
<evidence type="ECO:0000313" key="5">
    <source>
        <dbReference type="EMBL" id="SPD72799.1"/>
    </source>
</evidence>
<dbReference type="PANTHER" id="PTHR43153">
    <property type="entry name" value="ELECTRON TRANSFER FLAVOPROTEIN ALPHA"/>
    <property type="match status" value="1"/>
</dbReference>
<dbReference type="SMART" id="SM00893">
    <property type="entry name" value="ETF"/>
    <property type="match status" value="1"/>
</dbReference>
<comment type="similarity">
    <text evidence="1">Belongs to the ETF alpha-subunit/FixB family.</text>
</comment>
<evidence type="ECO:0000256" key="3">
    <source>
        <dbReference type="PIRSR" id="PIRSR000089-1"/>
    </source>
</evidence>
<dbReference type="AlphaFoldDB" id="A0A445MTR6"/>
<feature type="binding site" evidence="3">
    <location>
        <position position="294"/>
    </location>
    <ligand>
        <name>FAD</name>
        <dbReference type="ChEBI" id="CHEBI:57692"/>
    </ligand>
</feature>
<dbReference type="PANTHER" id="PTHR43153:SF1">
    <property type="entry name" value="ELECTRON TRANSFER FLAVOPROTEIN SUBUNIT ALPHA, MITOCHONDRIAL"/>
    <property type="match status" value="1"/>
</dbReference>
<protein>
    <submittedName>
        <fullName evidence="5">Putative electron transfer flavoprotein subunit alpha</fullName>
    </submittedName>
</protein>
<dbReference type="InterPro" id="IPR014731">
    <property type="entry name" value="ETF_asu_C"/>
</dbReference>
<comment type="cofactor">
    <cofactor evidence="3">
        <name>FAD</name>
        <dbReference type="ChEBI" id="CHEBI:57692"/>
    </cofactor>
    <text evidence="3">Binds 1 FAD per dimer.</text>
</comment>
<evidence type="ECO:0000256" key="1">
    <source>
        <dbReference type="ARBA" id="ARBA00005817"/>
    </source>
</evidence>
<dbReference type="Gene3D" id="3.40.50.1220">
    <property type="entry name" value="TPP-binding domain"/>
    <property type="match status" value="1"/>
</dbReference>
<proteinExistence type="inferred from homology"/>
<dbReference type="CDD" id="cd01715">
    <property type="entry name" value="ETF_alpha"/>
    <property type="match status" value="1"/>
</dbReference>
<keyword evidence="3" id="KW-0274">FAD</keyword>
<dbReference type="InterPro" id="IPR014729">
    <property type="entry name" value="Rossmann-like_a/b/a_fold"/>
</dbReference>
<evidence type="ECO:0000259" key="4">
    <source>
        <dbReference type="SMART" id="SM00893"/>
    </source>
</evidence>
<gene>
    <name evidence="5" type="ORF">PITCH_A1530029</name>
</gene>
<reference evidence="5" key="1">
    <citation type="submission" date="2018-01" db="EMBL/GenBank/DDBJ databases">
        <authorList>
            <person name="Regsiter A."/>
            <person name="William W."/>
        </authorList>
    </citation>
    <scope>NUCLEOTIDE SEQUENCE</scope>
    <source>
        <strain evidence="5">TRIP AH-1</strain>
    </source>
</reference>
<dbReference type="InterPro" id="IPR014730">
    <property type="entry name" value="ETF_a/b_N"/>
</dbReference>
<organism evidence="5">
    <name type="scientific">uncultured Desulfobacterium sp</name>
    <dbReference type="NCBI Taxonomy" id="201089"/>
    <lineage>
        <taxon>Bacteria</taxon>
        <taxon>Pseudomonadati</taxon>
        <taxon>Thermodesulfobacteriota</taxon>
        <taxon>Desulfobacteria</taxon>
        <taxon>Desulfobacterales</taxon>
        <taxon>Desulfobacteriaceae</taxon>
        <taxon>Desulfobacterium</taxon>
        <taxon>environmental samples</taxon>
    </lineage>
</organism>
<feature type="binding site" evidence="3">
    <location>
        <begin position="242"/>
        <end position="243"/>
    </location>
    <ligand>
        <name>FAD</name>
        <dbReference type="ChEBI" id="CHEBI:57692"/>
    </ligand>
</feature>
<keyword evidence="2" id="KW-0813">Transport</keyword>
<accession>A0A445MTR6</accession>
<dbReference type="Pfam" id="PF00766">
    <property type="entry name" value="ETF_alpha"/>
    <property type="match status" value="1"/>
</dbReference>
<dbReference type="GO" id="GO:0050660">
    <property type="term" value="F:flavin adenine dinucleotide binding"/>
    <property type="evidence" value="ECO:0007669"/>
    <property type="project" value="InterPro"/>
</dbReference>
<dbReference type="GO" id="GO:0009055">
    <property type="term" value="F:electron transfer activity"/>
    <property type="evidence" value="ECO:0007669"/>
    <property type="project" value="InterPro"/>
</dbReference>
<dbReference type="InterPro" id="IPR001308">
    <property type="entry name" value="ETF_a/FixB"/>
</dbReference>
<feature type="domain" description="Electron transfer flavoprotein alpha/beta-subunit N-terminal" evidence="4">
    <location>
        <begin position="7"/>
        <end position="200"/>
    </location>
</feature>